<dbReference type="GO" id="GO:0006777">
    <property type="term" value="P:Mo-molybdopterin cofactor biosynthetic process"/>
    <property type="evidence" value="ECO:0007669"/>
    <property type="project" value="InterPro"/>
</dbReference>
<evidence type="ECO:0000256" key="1">
    <source>
        <dbReference type="ARBA" id="ARBA00022741"/>
    </source>
</evidence>
<dbReference type="CDD" id="cd00754">
    <property type="entry name" value="Ubl_MoaD"/>
    <property type="match status" value="1"/>
</dbReference>
<dbReference type="InterPro" id="IPR003749">
    <property type="entry name" value="ThiS/MoaD-like"/>
</dbReference>
<dbReference type="Pfam" id="PF02597">
    <property type="entry name" value="ThiS"/>
    <property type="match status" value="1"/>
</dbReference>
<dbReference type="InterPro" id="IPR012675">
    <property type="entry name" value="Beta-grasp_dom_sf"/>
</dbReference>
<dbReference type="GO" id="GO:1990133">
    <property type="term" value="C:molybdopterin adenylyltransferase complex"/>
    <property type="evidence" value="ECO:0007669"/>
    <property type="project" value="TreeGrafter"/>
</dbReference>
<dbReference type="Gene3D" id="3.10.20.30">
    <property type="match status" value="1"/>
</dbReference>
<name>A0A9N8VSN6_9GLOM</name>
<dbReference type="PANTHER" id="PTHR33359">
    <property type="entry name" value="MOLYBDOPTERIN SYNTHASE SULFUR CARRIER SUBUNIT"/>
    <property type="match status" value="1"/>
</dbReference>
<sequence>MSTNGDNINNNDDKQTFTMLYFASARDITKVSSEKIPISSDPNSNSDSLDSNSLSINQLTNLLLTRYPGLKPILEHSMYAVNMVYVEKNENEVKIRPDDEVAIIPPVSGG</sequence>
<dbReference type="InterPro" id="IPR044672">
    <property type="entry name" value="MOCS2A"/>
</dbReference>
<evidence type="ECO:0000313" key="3">
    <source>
        <dbReference type="Proteomes" id="UP000789831"/>
    </source>
</evidence>
<dbReference type="OrthoDB" id="5595860at2759"/>
<accession>A0A9N8VSN6</accession>
<dbReference type="Proteomes" id="UP000789831">
    <property type="component" value="Unassembled WGS sequence"/>
</dbReference>
<organism evidence="2 3">
    <name type="scientific">Ambispora gerdemannii</name>
    <dbReference type="NCBI Taxonomy" id="144530"/>
    <lineage>
        <taxon>Eukaryota</taxon>
        <taxon>Fungi</taxon>
        <taxon>Fungi incertae sedis</taxon>
        <taxon>Mucoromycota</taxon>
        <taxon>Glomeromycotina</taxon>
        <taxon>Glomeromycetes</taxon>
        <taxon>Archaeosporales</taxon>
        <taxon>Ambisporaceae</taxon>
        <taxon>Ambispora</taxon>
    </lineage>
</organism>
<dbReference type="PANTHER" id="PTHR33359:SF1">
    <property type="entry name" value="MOLYBDOPTERIN SYNTHASE SULFUR CARRIER SUBUNIT"/>
    <property type="match status" value="1"/>
</dbReference>
<gene>
    <name evidence="2" type="ORF">AGERDE_LOCUS2164</name>
</gene>
<reference evidence="2" key="1">
    <citation type="submission" date="2021-06" db="EMBL/GenBank/DDBJ databases">
        <authorList>
            <person name="Kallberg Y."/>
            <person name="Tangrot J."/>
            <person name="Rosling A."/>
        </authorList>
    </citation>
    <scope>NUCLEOTIDE SEQUENCE</scope>
    <source>
        <strain evidence="2">MT106</strain>
    </source>
</reference>
<keyword evidence="3" id="KW-1185">Reference proteome</keyword>
<dbReference type="InterPro" id="IPR016155">
    <property type="entry name" value="Mopterin_synth/thiamin_S_b"/>
</dbReference>
<proteinExistence type="predicted"/>
<protein>
    <submittedName>
        <fullName evidence="2">7349_t:CDS:1</fullName>
    </submittedName>
</protein>
<dbReference type="AlphaFoldDB" id="A0A9N8VSN6"/>
<keyword evidence="1" id="KW-0547">Nucleotide-binding</keyword>
<dbReference type="SUPFAM" id="SSF54285">
    <property type="entry name" value="MoaD/ThiS"/>
    <property type="match status" value="1"/>
</dbReference>
<dbReference type="GO" id="GO:0000166">
    <property type="term" value="F:nucleotide binding"/>
    <property type="evidence" value="ECO:0007669"/>
    <property type="project" value="UniProtKB-KW"/>
</dbReference>
<evidence type="ECO:0000313" key="2">
    <source>
        <dbReference type="EMBL" id="CAG8459243.1"/>
    </source>
</evidence>
<dbReference type="EMBL" id="CAJVPL010000170">
    <property type="protein sequence ID" value="CAG8459243.1"/>
    <property type="molecule type" value="Genomic_DNA"/>
</dbReference>
<comment type="caution">
    <text evidence="2">The sequence shown here is derived from an EMBL/GenBank/DDBJ whole genome shotgun (WGS) entry which is preliminary data.</text>
</comment>